<proteinExistence type="inferred from homology"/>
<dbReference type="EC" id="4.2.1.41" evidence="4"/>
<evidence type="ECO:0000256" key="2">
    <source>
        <dbReference type="ARBA" id="ARBA00023239"/>
    </source>
</evidence>
<dbReference type="GO" id="GO:0047448">
    <property type="term" value="F:5-dehydro-4-deoxyglucarate dehydratase activity"/>
    <property type="evidence" value="ECO:0007669"/>
    <property type="project" value="UniProtKB-EC"/>
</dbReference>
<evidence type="ECO:0000313" key="5">
    <source>
        <dbReference type="Proteomes" id="UP001494902"/>
    </source>
</evidence>
<dbReference type="SMART" id="SM01130">
    <property type="entry name" value="DHDPS"/>
    <property type="match status" value="1"/>
</dbReference>
<comment type="similarity">
    <text evidence="1 3">Belongs to the DapA family.</text>
</comment>
<evidence type="ECO:0000313" key="4">
    <source>
        <dbReference type="EMBL" id="MEQ3552623.1"/>
    </source>
</evidence>
<name>A0ABV1KDT5_9PSEU</name>
<organism evidence="4 5">
    <name type="scientific">Pseudonocardia nematodicida</name>
    <dbReference type="NCBI Taxonomy" id="1206997"/>
    <lineage>
        <taxon>Bacteria</taxon>
        <taxon>Bacillati</taxon>
        <taxon>Actinomycetota</taxon>
        <taxon>Actinomycetes</taxon>
        <taxon>Pseudonocardiales</taxon>
        <taxon>Pseudonocardiaceae</taxon>
        <taxon>Pseudonocardia</taxon>
    </lineage>
</organism>
<sequence length="304" mass="32113">MGLTPTTRGVYAIAPTPFDESGEVDHASIETLVEFYRRSGVDGITVLGLLGEVAKLTDQESREVVRRFVSTAGDLPVVVGVSAPGFRQMAGLSDDAMAAGAAGAMIAPAATLSTDEQITQYFANACSAVGASTPVVVQDFPLNSGVRISTTVLARIFSDNDNAVVLKHEDWPGLDKITALRNLIDSGGMPQVSILTGFGGAFLDCEMRRGASGAMTGYAFPELLVEVVGRGLAGEFDAMQEAFDAHLPYLRYEQQPGIGLAARKYVLHRRGAIASAAQRVPTVALSEQSRAEVDHLIARLMPSA</sequence>
<gene>
    <name evidence="4" type="ORF">WIS52_19295</name>
</gene>
<accession>A0ABV1KDT5</accession>
<dbReference type="GO" id="GO:0008840">
    <property type="term" value="F:4-hydroxy-tetrahydrodipicolinate synthase activity"/>
    <property type="evidence" value="ECO:0007669"/>
    <property type="project" value="UniProtKB-EC"/>
</dbReference>
<dbReference type="PIRSF" id="PIRSF001365">
    <property type="entry name" value="DHDPS"/>
    <property type="match status" value="1"/>
</dbReference>
<evidence type="ECO:0000256" key="3">
    <source>
        <dbReference type="PIRNR" id="PIRNR001365"/>
    </source>
</evidence>
<dbReference type="Gene3D" id="3.20.20.70">
    <property type="entry name" value="Aldolase class I"/>
    <property type="match status" value="1"/>
</dbReference>
<keyword evidence="5" id="KW-1185">Reference proteome</keyword>
<dbReference type="GO" id="GO:0008747">
    <property type="term" value="F:N-acetylneuraminate lyase activity"/>
    <property type="evidence" value="ECO:0007669"/>
    <property type="project" value="UniProtKB-EC"/>
</dbReference>
<dbReference type="PANTHER" id="PTHR12128:SF66">
    <property type="entry name" value="4-HYDROXY-2-OXOGLUTARATE ALDOLASE, MITOCHONDRIAL"/>
    <property type="match status" value="1"/>
</dbReference>
<reference evidence="4 5" key="1">
    <citation type="submission" date="2024-03" db="EMBL/GenBank/DDBJ databases">
        <title>Draft genome sequence of Pseudonocardia nematodicida JCM 31783.</title>
        <authorList>
            <person name="Butdee W."/>
            <person name="Duangmal K."/>
        </authorList>
    </citation>
    <scope>NUCLEOTIDE SEQUENCE [LARGE SCALE GENOMIC DNA]</scope>
    <source>
        <strain evidence="4 5">JCM 31783</strain>
    </source>
</reference>
<dbReference type="InterPro" id="IPR002220">
    <property type="entry name" value="DapA-like"/>
</dbReference>
<dbReference type="PRINTS" id="PR00146">
    <property type="entry name" value="DHPICSNTHASE"/>
</dbReference>
<dbReference type="Proteomes" id="UP001494902">
    <property type="component" value="Unassembled WGS sequence"/>
</dbReference>
<dbReference type="PANTHER" id="PTHR12128">
    <property type="entry name" value="DIHYDRODIPICOLINATE SYNTHASE"/>
    <property type="match status" value="1"/>
</dbReference>
<dbReference type="CDD" id="cd00408">
    <property type="entry name" value="DHDPS-like"/>
    <property type="match status" value="1"/>
</dbReference>
<dbReference type="EC" id="4.1.3.3" evidence="4"/>
<dbReference type="EC" id="4.3.3.7" evidence="4"/>
<evidence type="ECO:0000256" key="1">
    <source>
        <dbReference type="ARBA" id="ARBA00007592"/>
    </source>
</evidence>
<keyword evidence="2 3" id="KW-0456">Lyase</keyword>
<dbReference type="RefSeq" id="WP_349299697.1">
    <property type="nucleotide sequence ID" value="NZ_JBEDNQ010000008.1"/>
</dbReference>
<dbReference type="Pfam" id="PF00701">
    <property type="entry name" value="DHDPS"/>
    <property type="match status" value="1"/>
</dbReference>
<dbReference type="InterPro" id="IPR013785">
    <property type="entry name" value="Aldolase_TIM"/>
</dbReference>
<dbReference type="EMBL" id="JBEDNQ010000008">
    <property type="protein sequence ID" value="MEQ3552623.1"/>
    <property type="molecule type" value="Genomic_DNA"/>
</dbReference>
<comment type="caution">
    <text evidence="4">The sequence shown here is derived from an EMBL/GenBank/DDBJ whole genome shotgun (WGS) entry which is preliminary data.</text>
</comment>
<dbReference type="SUPFAM" id="SSF51569">
    <property type="entry name" value="Aldolase"/>
    <property type="match status" value="1"/>
</dbReference>
<protein>
    <submittedName>
        <fullName evidence="4">Dihydrodipicolinate synthase family protein</fullName>
        <ecNumber evidence="4">4.1.3.3</ecNumber>
        <ecNumber evidence="4">4.2.1.41</ecNumber>
        <ecNumber evidence="4">4.3.3.7</ecNumber>
    </submittedName>
</protein>